<dbReference type="Proteomes" id="UP000078237">
    <property type="component" value="Unassembled WGS sequence"/>
</dbReference>
<dbReference type="GO" id="GO:0004190">
    <property type="term" value="F:aspartic-type endopeptidase activity"/>
    <property type="evidence" value="ECO:0007669"/>
    <property type="project" value="InterPro"/>
</dbReference>
<dbReference type="InterPro" id="IPR021109">
    <property type="entry name" value="Peptidase_aspartic_dom_sf"/>
</dbReference>
<dbReference type="PROSITE" id="PS51767">
    <property type="entry name" value="PEPTIDASE_A1"/>
    <property type="match status" value="1"/>
</dbReference>
<evidence type="ECO:0000313" key="4">
    <source>
        <dbReference type="EMBL" id="KXX77756.1"/>
    </source>
</evidence>
<dbReference type="PRINTS" id="PR00792">
    <property type="entry name" value="PEPSIN"/>
</dbReference>
<proteinExistence type="inferred from homology"/>
<comment type="similarity">
    <text evidence="1">Belongs to the peptidase A1 family.</text>
</comment>
<dbReference type="PANTHER" id="PTHR47966:SF51">
    <property type="entry name" value="BETA-SITE APP-CLEAVING ENZYME, ISOFORM A-RELATED"/>
    <property type="match status" value="1"/>
</dbReference>
<reference evidence="4 5" key="1">
    <citation type="journal article" date="2016" name="Genome Announc.">
        <title>Genome Sequence of Madurella mycetomatis mm55, Isolated from a Human Mycetoma Case in Sudan.</title>
        <authorList>
            <person name="Smit S."/>
            <person name="Derks M.F."/>
            <person name="Bervoets S."/>
            <person name="Fahal A."/>
            <person name="van Leeuwen W."/>
            <person name="van Belkum A."/>
            <person name="van de Sande W.W."/>
        </authorList>
    </citation>
    <scope>NUCLEOTIDE SEQUENCE [LARGE SCALE GENOMIC DNA]</scope>
    <source>
        <strain evidence="5">mm55</strain>
    </source>
</reference>
<evidence type="ECO:0000259" key="3">
    <source>
        <dbReference type="PROSITE" id="PS51767"/>
    </source>
</evidence>
<comment type="caution">
    <text evidence="4">The sequence shown here is derived from an EMBL/GenBank/DDBJ whole genome shotgun (WGS) entry which is preliminary data.</text>
</comment>
<name>A0A175W270_9PEZI</name>
<evidence type="ECO:0000256" key="1">
    <source>
        <dbReference type="ARBA" id="ARBA00007447"/>
    </source>
</evidence>
<feature type="domain" description="Peptidase A1" evidence="3">
    <location>
        <begin position="1"/>
        <end position="287"/>
    </location>
</feature>
<dbReference type="InterPro" id="IPR033121">
    <property type="entry name" value="PEPTIDASE_A1"/>
</dbReference>
<sequence length="330" mass="35773">MFIDHWGLFTNADLVGANCTAVTDTVHIADRNVSQQQFLLCDVYSRPLAEQLADGIFGLSSIRNFTFGSWSNFETAYGNLVHSGGLRHPEFGFSYVETWTRAGRLTLGGTDRSLYVPATLKTVPLDWPLSEGRASWVVGVHAARIGGVLLANSSNSVALMDTGAAVVITPDVEMTRDLYALMSDQIQPNGDRTWGAPCDVMDNVVRDVTFTLGGDAAGQQVEVLVDKRFINAGEYPGKSGICQGVFLDPVLPARESLHGRRAWIIGSPLLRSYYTVWNGPARTLGFARPSRRGRETEGKGNGAAWPSAWRQAGDGRPGSSMGTSKDDWAT</sequence>
<dbReference type="GO" id="GO:0000324">
    <property type="term" value="C:fungal-type vacuole"/>
    <property type="evidence" value="ECO:0007669"/>
    <property type="project" value="TreeGrafter"/>
</dbReference>
<gene>
    <name evidence="4" type="ORF">MMYC01_206714</name>
</gene>
<dbReference type="SUPFAM" id="SSF50630">
    <property type="entry name" value="Acid proteases"/>
    <property type="match status" value="1"/>
</dbReference>
<dbReference type="AlphaFoldDB" id="A0A175W270"/>
<protein>
    <submittedName>
        <fullName evidence="4">Gastricsin</fullName>
    </submittedName>
</protein>
<dbReference type="Pfam" id="PF00026">
    <property type="entry name" value="Asp"/>
    <property type="match status" value="1"/>
</dbReference>
<dbReference type="CDD" id="cd05471">
    <property type="entry name" value="pepsin_like"/>
    <property type="match status" value="1"/>
</dbReference>
<accession>A0A175W270</accession>
<dbReference type="OrthoDB" id="771136at2759"/>
<evidence type="ECO:0000313" key="5">
    <source>
        <dbReference type="Proteomes" id="UP000078237"/>
    </source>
</evidence>
<evidence type="ECO:0000256" key="2">
    <source>
        <dbReference type="SAM" id="MobiDB-lite"/>
    </source>
</evidence>
<dbReference type="STRING" id="100816.A0A175W270"/>
<feature type="region of interest" description="Disordered" evidence="2">
    <location>
        <begin position="285"/>
        <end position="330"/>
    </location>
</feature>
<dbReference type="InterPro" id="IPR001461">
    <property type="entry name" value="Aspartic_peptidase_A1"/>
</dbReference>
<dbReference type="EMBL" id="LCTW02000147">
    <property type="protein sequence ID" value="KXX77756.1"/>
    <property type="molecule type" value="Genomic_DNA"/>
</dbReference>
<keyword evidence="5" id="KW-1185">Reference proteome</keyword>
<organism evidence="4 5">
    <name type="scientific">Madurella mycetomatis</name>
    <dbReference type="NCBI Taxonomy" id="100816"/>
    <lineage>
        <taxon>Eukaryota</taxon>
        <taxon>Fungi</taxon>
        <taxon>Dikarya</taxon>
        <taxon>Ascomycota</taxon>
        <taxon>Pezizomycotina</taxon>
        <taxon>Sordariomycetes</taxon>
        <taxon>Sordariomycetidae</taxon>
        <taxon>Sordariales</taxon>
        <taxon>Sordariales incertae sedis</taxon>
        <taxon>Madurella</taxon>
    </lineage>
</organism>
<dbReference type="InterPro" id="IPR034164">
    <property type="entry name" value="Pepsin-like_dom"/>
</dbReference>
<dbReference type="VEuPathDB" id="FungiDB:MMYC01_206714"/>
<dbReference type="PANTHER" id="PTHR47966">
    <property type="entry name" value="BETA-SITE APP-CLEAVING ENZYME, ISOFORM A-RELATED"/>
    <property type="match status" value="1"/>
</dbReference>
<dbReference type="GO" id="GO:0006508">
    <property type="term" value="P:proteolysis"/>
    <property type="evidence" value="ECO:0007669"/>
    <property type="project" value="InterPro"/>
</dbReference>
<dbReference type="Gene3D" id="2.40.70.10">
    <property type="entry name" value="Acid Proteases"/>
    <property type="match status" value="2"/>
</dbReference>